<proteinExistence type="predicted"/>
<dbReference type="EMBL" id="JAOPJF010000018">
    <property type="protein sequence ID" value="KAK1146358.1"/>
    <property type="molecule type" value="Genomic_DNA"/>
</dbReference>
<keyword evidence="2" id="KW-1185">Reference proteome</keyword>
<organism evidence="1 2">
    <name type="scientific">Aspergillus melleus</name>
    <dbReference type="NCBI Taxonomy" id="138277"/>
    <lineage>
        <taxon>Eukaryota</taxon>
        <taxon>Fungi</taxon>
        <taxon>Dikarya</taxon>
        <taxon>Ascomycota</taxon>
        <taxon>Pezizomycotina</taxon>
        <taxon>Eurotiomycetes</taxon>
        <taxon>Eurotiomycetidae</taxon>
        <taxon>Eurotiales</taxon>
        <taxon>Aspergillaceae</taxon>
        <taxon>Aspergillus</taxon>
        <taxon>Aspergillus subgen. Circumdati</taxon>
    </lineage>
</organism>
<reference evidence="1 2" key="1">
    <citation type="journal article" date="2023" name="ACS Omega">
        <title>Identification of the Neoaspergillic Acid Biosynthesis Gene Cluster by Establishing an In Vitro CRISPR-Ribonucleoprotein Genetic System in Aspergillus melleus.</title>
        <authorList>
            <person name="Yuan B."/>
            <person name="Grau M.F."/>
            <person name="Murata R.M."/>
            <person name="Torok T."/>
            <person name="Venkateswaran K."/>
            <person name="Stajich J.E."/>
            <person name="Wang C.C.C."/>
        </authorList>
    </citation>
    <scope>NUCLEOTIDE SEQUENCE [LARGE SCALE GENOMIC DNA]</scope>
    <source>
        <strain evidence="1 2">IMV 1140</strain>
    </source>
</reference>
<sequence length="568" mass="58900">MSRRATPSQAAQNQQTIKNLLKLEYNKTCADCKRNKHPRWASWNLGIFICIRCSGIHRGMGTHISRVKSVDLDAWTDEQLQSVLRWGNARANKYWEAKLAPGHVPSEAKIENFIRTKYDSKRWVMDGLMPDPATLDVGDDDPLAVVQEKAKLERSASQRVATSSQPPAPQRQQPAIDLFGDDISPPVRPSTTEPTPRAAPKQQQPPAQAAPKPQRPGDSLLGLDFFGSTEPAAASRPASTASTPTNPTGMSRPDLKQSILSLYSKPQPAPAQHQRTTSFGDLASPPPQSASSMGGLTDAFSGLSFPSTTSPPPSKPAEKPSPFANLTSFAKSTPAAPKISSPTISTGGGGSLFDSLTSPTIPPAKPQSRTTSISSNGFDSGFGGFASPPTKPNPPPSSSLSNDLFGLSSPPPAPAAVASPSPPPVISSPQQELSSAFNISAPPPPKPQAPAASTASIASALPASIDPWGGGNAWSTPDPAPPAPSTTTTTASMMKVPDTLTANDIGAGWGAPSPSASSTKPAPTVAADEDFGGWASAAPVSSSTTATSSTKPAGGFGGADDLFSNVWE</sequence>
<dbReference type="Proteomes" id="UP001177260">
    <property type="component" value="Unassembled WGS sequence"/>
</dbReference>
<gene>
    <name evidence="1" type="primary">AGE2</name>
    <name evidence="1" type="ORF">N8T08_003145</name>
</gene>
<evidence type="ECO:0000313" key="2">
    <source>
        <dbReference type="Proteomes" id="UP001177260"/>
    </source>
</evidence>
<evidence type="ECO:0000313" key="1">
    <source>
        <dbReference type="EMBL" id="KAK1146358.1"/>
    </source>
</evidence>
<comment type="caution">
    <text evidence="1">The sequence shown here is derived from an EMBL/GenBank/DDBJ whole genome shotgun (WGS) entry which is preliminary data.</text>
</comment>
<accession>A0ACC3B7E2</accession>
<name>A0ACC3B7E2_9EURO</name>
<protein>
    <submittedName>
        <fullName evidence="1">ARF GAP with effector function(S)</fullName>
    </submittedName>
</protein>